<organism evidence="1 2">
    <name type="scientific">Gilvimarinus algae</name>
    <dbReference type="NCBI Taxonomy" id="3058037"/>
    <lineage>
        <taxon>Bacteria</taxon>
        <taxon>Pseudomonadati</taxon>
        <taxon>Pseudomonadota</taxon>
        <taxon>Gammaproteobacteria</taxon>
        <taxon>Cellvibrionales</taxon>
        <taxon>Cellvibrionaceae</taxon>
        <taxon>Gilvimarinus</taxon>
    </lineage>
</organism>
<keyword evidence="2" id="KW-1185">Reference proteome</keyword>
<dbReference type="EMBL" id="JAULRT010000035">
    <property type="protein sequence ID" value="MDO3381284.1"/>
    <property type="molecule type" value="Genomic_DNA"/>
</dbReference>
<evidence type="ECO:0000313" key="1">
    <source>
        <dbReference type="EMBL" id="MDO3381284.1"/>
    </source>
</evidence>
<dbReference type="Pfam" id="PF07277">
    <property type="entry name" value="SapC"/>
    <property type="match status" value="1"/>
</dbReference>
<name>A0ABT8TAZ9_9GAMM</name>
<sequence>MAELLFYNKPAPLARDKHQALRFNAQQGYGYASGVNAVPLSGNEFFPASRDYPVMFTESGSSFLPVALLSLTSGGHQLGQSWQGFYVPEFVKRYPFALAEDKSVVMIDESAPHFSETEGDRLFDDAGNPSEFLQGILQYLNQLETMHRMTLEYTFALKVKGLLVRSDVEVKMKGSSLKLDDFFVVDTNEFHSALTEEEIVDWYHKGWLGWTYAHLHSIGAVSNLARRMVTAKG</sequence>
<dbReference type="InterPro" id="IPR010836">
    <property type="entry name" value="SapC"/>
</dbReference>
<comment type="caution">
    <text evidence="1">The sequence shown here is derived from an EMBL/GenBank/DDBJ whole genome shotgun (WGS) entry which is preliminary data.</text>
</comment>
<protein>
    <submittedName>
        <fullName evidence="1">SapC family protein</fullName>
    </submittedName>
</protein>
<dbReference type="RefSeq" id="WP_302711415.1">
    <property type="nucleotide sequence ID" value="NZ_JAULRT010000035.1"/>
</dbReference>
<gene>
    <name evidence="1" type="ORF">QWI16_03805</name>
</gene>
<proteinExistence type="predicted"/>
<reference evidence="1" key="1">
    <citation type="submission" date="2023-07" db="EMBL/GenBank/DDBJ databases">
        <title>Gilvimarinus algae sp. nov., isolated from the surface of Kelp.</title>
        <authorList>
            <person name="Sun Y.Y."/>
            <person name="Gong Y."/>
            <person name="Du Z.J."/>
        </authorList>
    </citation>
    <scope>NUCLEOTIDE SEQUENCE</scope>
    <source>
        <strain evidence="1">SDUM040014</strain>
    </source>
</reference>
<evidence type="ECO:0000313" key="2">
    <source>
        <dbReference type="Proteomes" id="UP001168380"/>
    </source>
</evidence>
<accession>A0ABT8TAZ9</accession>
<dbReference type="Proteomes" id="UP001168380">
    <property type="component" value="Unassembled WGS sequence"/>
</dbReference>